<dbReference type="GO" id="GO:0005524">
    <property type="term" value="F:ATP binding"/>
    <property type="evidence" value="ECO:0007669"/>
    <property type="project" value="UniProtKB-KW"/>
</dbReference>
<keyword evidence="6" id="KW-0472">Membrane</keyword>
<sequence length="316" mass="35350">MEMTTLQELICAMAITQMEGAKNGRRYPLAGFVVIAGIFAGKIAVALDSENIMKMELVAFSFTGIQRKKRKYVFQGKSKKEIEIEIPDLTASDKNLGIEDLEGDLKKENDLKVFNYATILVATNDFSAENKLGEGGFGPVYKGVLSTMKEVAIKRLSKSSGQGMVEFKNELTLISELQHMNLSDVYSFGVLLLEIVSGRRNTSFYDGDRPLNLIGHAWELWIEHEWLQLLDPSLSDSYVGDEVERCIHVGILCVQQYPNDRPTTSDIISMLTNKNVTVDLPKRPAFYCGRESCDENLSSKEFYTDSTKAIPTSTEI</sequence>
<dbReference type="Proteomes" id="UP001189624">
    <property type="component" value="Chromosome 11"/>
</dbReference>
<reference evidence="8" key="1">
    <citation type="submission" date="2023-10" db="EMBL/GenBank/DDBJ databases">
        <authorList>
            <person name="Domelevo Entfellner J.-B."/>
        </authorList>
    </citation>
    <scope>NUCLEOTIDE SEQUENCE</scope>
</reference>
<dbReference type="Pfam" id="PF07714">
    <property type="entry name" value="PK_Tyr_Ser-Thr"/>
    <property type="match status" value="1"/>
</dbReference>
<evidence type="ECO:0000259" key="7">
    <source>
        <dbReference type="PROSITE" id="PS50011"/>
    </source>
</evidence>
<feature type="transmembrane region" description="Helical" evidence="6">
    <location>
        <begin position="27"/>
        <end position="47"/>
    </location>
</feature>
<keyword evidence="2" id="KW-0808">Transferase</keyword>
<evidence type="ECO:0000256" key="3">
    <source>
        <dbReference type="ARBA" id="ARBA00022741"/>
    </source>
</evidence>
<keyword evidence="6" id="KW-0812">Transmembrane</keyword>
<keyword evidence="9" id="KW-1185">Reference proteome</keyword>
<dbReference type="SUPFAM" id="SSF56112">
    <property type="entry name" value="Protein kinase-like (PK-like)"/>
    <property type="match status" value="1"/>
</dbReference>
<evidence type="ECO:0000256" key="1">
    <source>
        <dbReference type="ARBA" id="ARBA00022527"/>
    </source>
</evidence>
<keyword evidence="5" id="KW-0067">ATP-binding</keyword>
<evidence type="ECO:0000256" key="2">
    <source>
        <dbReference type="ARBA" id="ARBA00022679"/>
    </source>
</evidence>
<keyword evidence="6" id="KW-1133">Transmembrane helix</keyword>
<name>A0AA86W4G5_9FABA</name>
<accession>A0AA86W4G5</accession>
<dbReference type="InterPro" id="IPR011009">
    <property type="entry name" value="Kinase-like_dom_sf"/>
</dbReference>
<dbReference type="InterPro" id="IPR000719">
    <property type="entry name" value="Prot_kinase_dom"/>
</dbReference>
<dbReference type="Gramene" id="rna-AYBTSS11_LOCUS30593">
    <property type="protein sequence ID" value="CAJ1978399.1"/>
    <property type="gene ID" value="gene-AYBTSS11_LOCUS30593"/>
</dbReference>
<evidence type="ECO:0000256" key="4">
    <source>
        <dbReference type="ARBA" id="ARBA00022777"/>
    </source>
</evidence>
<proteinExistence type="predicted"/>
<keyword evidence="1" id="KW-0723">Serine/threonine-protein kinase</keyword>
<dbReference type="PANTHER" id="PTHR27002">
    <property type="entry name" value="RECEPTOR-LIKE SERINE/THREONINE-PROTEIN KINASE SD1-8"/>
    <property type="match status" value="1"/>
</dbReference>
<dbReference type="InterPro" id="IPR001245">
    <property type="entry name" value="Ser-Thr/Tyr_kinase_cat_dom"/>
</dbReference>
<evidence type="ECO:0000256" key="6">
    <source>
        <dbReference type="SAM" id="Phobius"/>
    </source>
</evidence>
<protein>
    <recommendedName>
        <fullName evidence="7">Protein kinase domain-containing protein</fullName>
    </recommendedName>
</protein>
<dbReference type="PANTHER" id="PTHR27002:SF776">
    <property type="entry name" value="CYSTEINE-RICH RLK (RECEPTOR-LIKE KINASE) PROTEIN"/>
    <property type="match status" value="1"/>
</dbReference>
<dbReference type="Gene3D" id="1.10.510.10">
    <property type="entry name" value="Transferase(Phosphotransferase) domain 1"/>
    <property type="match status" value="1"/>
</dbReference>
<evidence type="ECO:0000313" key="8">
    <source>
        <dbReference type="EMBL" id="CAJ1978399.1"/>
    </source>
</evidence>
<dbReference type="EMBL" id="OY731408">
    <property type="protein sequence ID" value="CAJ1978399.1"/>
    <property type="molecule type" value="Genomic_DNA"/>
</dbReference>
<gene>
    <name evidence="8" type="ORF">AYBTSS11_LOCUS30593</name>
</gene>
<organism evidence="8 9">
    <name type="scientific">Sphenostylis stenocarpa</name>
    <dbReference type="NCBI Taxonomy" id="92480"/>
    <lineage>
        <taxon>Eukaryota</taxon>
        <taxon>Viridiplantae</taxon>
        <taxon>Streptophyta</taxon>
        <taxon>Embryophyta</taxon>
        <taxon>Tracheophyta</taxon>
        <taxon>Spermatophyta</taxon>
        <taxon>Magnoliopsida</taxon>
        <taxon>eudicotyledons</taxon>
        <taxon>Gunneridae</taxon>
        <taxon>Pentapetalae</taxon>
        <taxon>rosids</taxon>
        <taxon>fabids</taxon>
        <taxon>Fabales</taxon>
        <taxon>Fabaceae</taxon>
        <taxon>Papilionoideae</taxon>
        <taxon>50 kb inversion clade</taxon>
        <taxon>NPAAA clade</taxon>
        <taxon>indigoferoid/millettioid clade</taxon>
        <taxon>Phaseoleae</taxon>
        <taxon>Sphenostylis</taxon>
    </lineage>
</organism>
<evidence type="ECO:0000313" key="9">
    <source>
        <dbReference type="Proteomes" id="UP001189624"/>
    </source>
</evidence>
<dbReference type="GO" id="GO:0004674">
    <property type="term" value="F:protein serine/threonine kinase activity"/>
    <property type="evidence" value="ECO:0007669"/>
    <property type="project" value="UniProtKB-KW"/>
</dbReference>
<dbReference type="PROSITE" id="PS50011">
    <property type="entry name" value="PROTEIN_KINASE_DOM"/>
    <property type="match status" value="1"/>
</dbReference>
<keyword evidence="3" id="KW-0547">Nucleotide-binding</keyword>
<keyword evidence="4" id="KW-0418">Kinase</keyword>
<dbReference type="Gene3D" id="3.30.200.20">
    <property type="entry name" value="Phosphorylase Kinase, domain 1"/>
    <property type="match status" value="1"/>
</dbReference>
<dbReference type="GO" id="GO:0005886">
    <property type="term" value="C:plasma membrane"/>
    <property type="evidence" value="ECO:0007669"/>
    <property type="project" value="TreeGrafter"/>
</dbReference>
<feature type="domain" description="Protein kinase" evidence="7">
    <location>
        <begin position="126"/>
        <end position="316"/>
    </location>
</feature>
<dbReference type="AlphaFoldDB" id="A0AA86W4G5"/>
<evidence type="ECO:0000256" key="5">
    <source>
        <dbReference type="ARBA" id="ARBA00022840"/>
    </source>
</evidence>